<feature type="binding site" evidence="7">
    <location>
        <begin position="59"/>
        <end position="61"/>
    </location>
    <ligand>
        <name>4-CDP-2-C-methyl-D-erythritol 2-phosphate</name>
        <dbReference type="ChEBI" id="CHEBI:57919"/>
    </ligand>
</feature>
<evidence type="ECO:0000256" key="2">
    <source>
        <dbReference type="ARBA" id="ARBA00004709"/>
    </source>
</evidence>
<feature type="domain" description="2-C-methyl-D-erythritol 2,4-cyclodiphosphate synthase" evidence="9">
    <location>
        <begin position="4"/>
        <end position="155"/>
    </location>
</feature>
<dbReference type="Proteomes" id="UP000002016">
    <property type="component" value="Chromosome"/>
</dbReference>
<accession>A8F4L5</accession>
<feature type="binding site" evidence="7">
    <location>
        <position position="11"/>
    </location>
    <ligand>
        <name>a divalent metal cation</name>
        <dbReference type="ChEBI" id="CHEBI:60240"/>
    </ligand>
</feature>
<comment type="cofactor">
    <cofactor evidence="7">
        <name>a divalent metal cation</name>
        <dbReference type="ChEBI" id="CHEBI:60240"/>
    </cofactor>
    <text evidence="7">Binds 1 divalent metal cation per subunit.</text>
</comment>
<feature type="binding site" evidence="7">
    <location>
        <position position="141"/>
    </location>
    <ligand>
        <name>4-CDP-2-C-methyl-D-erythritol 2-phosphate</name>
        <dbReference type="ChEBI" id="CHEBI:57919"/>
    </ligand>
</feature>
<dbReference type="GO" id="GO:0008685">
    <property type="term" value="F:2-C-methyl-D-erythritol 2,4-cyclodiphosphate synthase activity"/>
    <property type="evidence" value="ECO:0007669"/>
    <property type="project" value="UniProtKB-UniRule"/>
</dbReference>
<comment type="pathway">
    <text evidence="2 7">Isoprenoid biosynthesis; isopentenyl diphosphate biosynthesis via DXP pathway; isopentenyl diphosphate from 1-deoxy-D-xylulose 5-phosphate: step 4/6.</text>
</comment>
<comment type="subunit">
    <text evidence="7">Homotrimer.</text>
</comment>
<reference evidence="10 11" key="2">
    <citation type="journal article" date="2009" name="Proc. Natl. Acad. Sci. U.S.A.">
        <title>On the chimeric nature, thermophilic origin, and phylogenetic placement of the Thermotogales.</title>
        <authorList>
            <person name="Zhaxybayeva O."/>
            <person name="Swithers K.S."/>
            <person name="Lapierre P."/>
            <person name="Fournier G.P."/>
            <person name="Bickhart D.M."/>
            <person name="DeBoy R.T."/>
            <person name="Nelson K.E."/>
            <person name="Nesbo C.L."/>
            <person name="Doolittle W.F."/>
            <person name="Gogarten J.P."/>
            <person name="Noll K.M."/>
        </authorList>
    </citation>
    <scope>NUCLEOTIDE SEQUENCE [LARGE SCALE GENOMIC DNA]</scope>
    <source>
        <strain evidence="11">ATCC BAA-301 / DSM 14385 / NBRC 107922 / TMO</strain>
    </source>
</reference>
<dbReference type="InterPro" id="IPR003526">
    <property type="entry name" value="MECDP_synthase"/>
</dbReference>
<dbReference type="EC" id="4.6.1.12" evidence="3 7"/>
<protein>
    <recommendedName>
        <fullName evidence="3 7">2-C-methyl-D-erythritol 2,4-cyclodiphosphate synthase</fullName>
        <shortName evidence="7">MECDP-synthase</shortName>
        <shortName evidence="7">MECPP-synthase</shortName>
        <shortName evidence="7">MECPS</shortName>
        <ecNumber evidence="3 7">4.6.1.12</ecNumber>
    </recommendedName>
</protein>
<proteinExistence type="inferred from homology"/>
<dbReference type="PROSITE" id="PS01350">
    <property type="entry name" value="ISPF"/>
    <property type="match status" value="1"/>
</dbReference>
<keyword evidence="5 7" id="KW-0414">Isoprene biosynthesis</keyword>
<gene>
    <name evidence="7" type="primary">ispF</name>
    <name evidence="10" type="ordered locus">Tlet_0532</name>
</gene>
<evidence type="ECO:0000256" key="1">
    <source>
        <dbReference type="ARBA" id="ARBA00000200"/>
    </source>
</evidence>
<feature type="binding site" evidence="7">
    <location>
        <position position="45"/>
    </location>
    <ligand>
        <name>a divalent metal cation</name>
        <dbReference type="ChEBI" id="CHEBI:60240"/>
    </ligand>
</feature>
<dbReference type="SUPFAM" id="SSF69765">
    <property type="entry name" value="IpsF-like"/>
    <property type="match status" value="1"/>
</dbReference>
<evidence type="ECO:0000256" key="7">
    <source>
        <dbReference type="HAMAP-Rule" id="MF_00107"/>
    </source>
</evidence>
<name>A8F4L5_PSELT</name>
<keyword evidence="11" id="KW-1185">Reference proteome</keyword>
<evidence type="ECO:0000313" key="10">
    <source>
        <dbReference type="EMBL" id="ABV33099.1"/>
    </source>
</evidence>
<dbReference type="AlphaFoldDB" id="A8F4L5"/>
<keyword evidence="4 7" id="KW-0479">Metal-binding</keyword>
<evidence type="ECO:0000313" key="11">
    <source>
        <dbReference type="Proteomes" id="UP000002016"/>
    </source>
</evidence>
<feature type="site" description="Transition state stabilizer" evidence="7">
    <location>
        <position position="135"/>
    </location>
</feature>
<feature type="binding site" evidence="7">
    <location>
        <position position="13"/>
    </location>
    <ligand>
        <name>a divalent metal cation</name>
        <dbReference type="ChEBI" id="CHEBI:60240"/>
    </ligand>
</feature>
<sequence>MNDLRVGIGTDRHPFVEGRKLILAGVEINSSVGLLGHSDGDALCHSLIDSLLGAVCLGDIGQYFPETDEWKDASSIFLLEKIIDMIRDQGWEVVNIDTIVTCGRIRLSDYRDDMIKNLSKIMNIPEQRISVKFKSANGLGFESQDGVSVLTICLLRGPSSRNS</sequence>
<evidence type="ECO:0000256" key="3">
    <source>
        <dbReference type="ARBA" id="ARBA00012579"/>
    </source>
</evidence>
<dbReference type="GO" id="GO:0046872">
    <property type="term" value="F:metal ion binding"/>
    <property type="evidence" value="ECO:0007669"/>
    <property type="project" value="UniProtKB-KW"/>
</dbReference>
<dbReference type="eggNOG" id="COG0245">
    <property type="taxonomic scope" value="Bacteria"/>
</dbReference>
<dbReference type="InterPro" id="IPR020555">
    <property type="entry name" value="MECDP_synthase_CS"/>
</dbReference>
<dbReference type="GO" id="GO:0019288">
    <property type="term" value="P:isopentenyl diphosphate biosynthetic process, methylerythritol 4-phosphate pathway"/>
    <property type="evidence" value="ECO:0007669"/>
    <property type="project" value="UniProtKB-UniRule"/>
</dbReference>
<organism evidence="10 11">
    <name type="scientific">Pseudothermotoga lettingae (strain ATCC BAA-301 / DSM 14385 / NBRC 107922 / TMO)</name>
    <name type="common">Thermotoga lettingae</name>
    <dbReference type="NCBI Taxonomy" id="416591"/>
    <lineage>
        <taxon>Bacteria</taxon>
        <taxon>Thermotogati</taxon>
        <taxon>Thermotogota</taxon>
        <taxon>Thermotogae</taxon>
        <taxon>Thermotogales</taxon>
        <taxon>Thermotogaceae</taxon>
        <taxon>Pseudothermotoga</taxon>
    </lineage>
</organism>
<evidence type="ECO:0000259" key="9">
    <source>
        <dbReference type="Pfam" id="PF02542"/>
    </source>
</evidence>
<dbReference type="UniPathway" id="UPA00056">
    <property type="reaction ID" value="UER00095"/>
</dbReference>
<evidence type="ECO:0000256" key="8">
    <source>
        <dbReference type="RuleBase" id="RU004395"/>
    </source>
</evidence>
<dbReference type="HOGENOM" id="CLU_084630_2_0_0"/>
<dbReference type="NCBIfam" id="TIGR00151">
    <property type="entry name" value="ispF"/>
    <property type="match status" value="1"/>
</dbReference>
<feature type="binding site" evidence="7">
    <location>
        <begin position="37"/>
        <end position="38"/>
    </location>
    <ligand>
        <name>4-CDP-2-C-methyl-D-erythritol 2-phosphate</name>
        <dbReference type="ChEBI" id="CHEBI:57919"/>
    </ligand>
</feature>
<comment type="catalytic activity">
    <reaction evidence="1 7 8">
        <text>4-CDP-2-C-methyl-D-erythritol 2-phosphate = 2-C-methyl-D-erythritol 2,4-cyclic diphosphate + CMP</text>
        <dbReference type="Rhea" id="RHEA:23864"/>
        <dbReference type="ChEBI" id="CHEBI:57919"/>
        <dbReference type="ChEBI" id="CHEBI:58483"/>
        <dbReference type="ChEBI" id="CHEBI:60377"/>
        <dbReference type="EC" id="4.6.1.12"/>
    </reaction>
</comment>
<feature type="binding site" evidence="7">
    <location>
        <begin position="11"/>
        <end position="13"/>
    </location>
    <ligand>
        <name>4-CDP-2-C-methyl-D-erythritol 2-phosphate</name>
        <dbReference type="ChEBI" id="CHEBI:57919"/>
    </ligand>
</feature>
<dbReference type="GO" id="GO:0016114">
    <property type="term" value="P:terpenoid biosynthetic process"/>
    <property type="evidence" value="ECO:0007669"/>
    <property type="project" value="InterPro"/>
</dbReference>
<dbReference type="CDD" id="cd00554">
    <property type="entry name" value="MECDP_synthase"/>
    <property type="match status" value="1"/>
</dbReference>
<comment type="similarity">
    <text evidence="7 8">Belongs to the IspF family.</text>
</comment>
<evidence type="ECO:0000256" key="6">
    <source>
        <dbReference type="ARBA" id="ARBA00023239"/>
    </source>
</evidence>
<dbReference type="Pfam" id="PF02542">
    <property type="entry name" value="YgbB"/>
    <property type="match status" value="1"/>
</dbReference>
<dbReference type="InterPro" id="IPR036571">
    <property type="entry name" value="MECDP_synthase_sf"/>
</dbReference>
<dbReference type="HAMAP" id="MF_00107">
    <property type="entry name" value="IspF"/>
    <property type="match status" value="1"/>
</dbReference>
<dbReference type="EMBL" id="CP000812">
    <property type="protein sequence ID" value="ABV33099.1"/>
    <property type="molecule type" value="Genomic_DNA"/>
</dbReference>
<dbReference type="STRING" id="416591.Tlet_0532"/>
<evidence type="ECO:0000256" key="4">
    <source>
        <dbReference type="ARBA" id="ARBA00022723"/>
    </source>
</evidence>
<feature type="site" description="Transition state stabilizer" evidence="7">
    <location>
        <position position="37"/>
    </location>
</feature>
<dbReference type="PANTHER" id="PTHR43181:SF1">
    <property type="entry name" value="2-C-METHYL-D-ERYTHRITOL 2,4-CYCLODIPHOSPHATE SYNTHASE, CHLOROPLASTIC"/>
    <property type="match status" value="1"/>
</dbReference>
<feature type="binding site" evidence="7">
    <location>
        <begin position="64"/>
        <end position="68"/>
    </location>
    <ligand>
        <name>4-CDP-2-C-methyl-D-erythritol 2-phosphate</name>
        <dbReference type="ChEBI" id="CHEBI:57919"/>
    </ligand>
</feature>
<dbReference type="Gene3D" id="3.30.1330.50">
    <property type="entry name" value="2-C-methyl-D-erythritol 2,4-cyclodiphosphate synthase"/>
    <property type="match status" value="1"/>
</dbReference>
<comment type="function">
    <text evidence="7">Involved in the biosynthesis of isopentenyl diphosphate (IPP) and dimethylallyl diphosphate (DMAPP), two major building blocks of isoprenoid compounds. Catalyzes the conversion of 4-diphosphocytidyl-2-C-methyl-D-erythritol 2-phosphate (CDP-ME2P) to 2-C-methyl-D-erythritol 2,4-cyclodiphosphate (ME-CPP) with a corresponding release of cytidine 5-monophosphate (CMP).</text>
</comment>
<dbReference type="KEGG" id="tle:Tlet_0532"/>
<keyword evidence="6 7" id="KW-0456">Lyase</keyword>
<comment type="caution">
    <text evidence="7">Lacks conserved residue(s) required for the propagation of feature annotation.</text>
</comment>
<dbReference type="PANTHER" id="PTHR43181">
    <property type="entry name" value="2-C-METHYL-D-ERYTHRITOL 2,4-CYCLODIPHOSPHATE SYNTHASE, CHLOROPLASTIC"/>
    <property type="match status" value="1"/>
</dbReference>
<dbReference type="OrthoDB" id="9804336at2"/>
<reference evidence="10 11" key="1">
    <citation type="submission" date="2007-08" db="EMBL/GenBank/DDBJ databases">
        <title>Complete sequence of Thermotoga lettingae TMO.</title>
        <authorList>
            <consortium name="US DOE Joint Genome Institute"/>
            <person name="Copeland A."/>
            <person name="Lucas S."/>
            <person name="Lapidus A."/>
            <person name="Barry K."/>
            <person name="Glavina del Rio T."/>
            <person name="Dalin E."/>
            <person name="Tice H."/>
            <person name="Pitluck S."/>
            <person name="Foster B."/>
            <person name="Bruce D."/>
            <person name="Schmutz J."/>
            <person name="Larimer F."/>
            <person name="Land M."/>
            <person name="Hauser L."/>
            <person name="Kyrpides N."/>
            <person name="Mikhailova N."/>
            <person name="Nelson K."/>
            <person name="Gogarten J.P."/>
            <person name="Noll K."/>
            <person name="Richardson P."/>
        </authorList>
    </citation>
    <scope>NUCLEOTIDE SEQUENCE [LARGE SCALE GENOMIC DNA]</scope>
    <source>
        <strain evidence="11">ATCC BAA-301 / DSM 14385 / NBRC 107922 / TMO</strain>
    </source>
</reference>
<dbReference type="RefSeq" id="WP_012002580.1">
    <property type="nucleotide sequence ID" value="NC_009828.1"/>
</dbReference>
<evidence type="ECO:0000256" key="5">
    <source>
        <dbReference type="ARBA" id="ARBA00023229"/>
    </source>
</evidence>